<feature type="transmembrane region" description="Helical" evidence="3">
    <location>
        <begin position="6"/>
        <end position="28"/>
    </location>
</feature>
<evidence type="ECO:0000256" key="1">
    <source>
        <dbReference type="ARBA" id="ARBA00022741"/>
    </source>
</evidence>
<protein>
    <submittedName>
        <fullName evidence="5">STYK1</fullName>
    </submittedName>
</protein>
<evidence type="ECO:0000256" key="2">
    <source>
        <dbReference type="ARBA" id="ARBA00022840"/>
    </source>
</evidence>
<dbReference type="AlphaFoldDB" id="A0A212CE24"/>
<dbReference type="Proteomes" id="UP000242450">
    <property type="component" value="Chromosome 22"/>
</dbReference>
<dbReference type="EMBL" id="MKHE01000022">
    <property type="protein sequence ID" value="OWK04084.1"/>
    <property type="molecule type" value="Genomic_DNA"/>
</dbReference>
<dbReference type="PANTHER" id="PTHR24416:SF631">
    <property type="entry name" value="SERINE_THREONINE_TYROSINE KINASE 1"/>
    <property type="match status" value="1"/>
</dbReference>
<dbReference type="GO" id="GO:0004714">
    <property type="term" value="F:transmembrane receptor protein tyrosine kinase activity"/>
    <property type="evidence" value="ECO:0007669"/>
    <property type="project" value="TreeGrafter"/>
</dbReference>
<dbReference type="GO" id="GO:0007169">
    <property type="term" value="P:cell surface receptor protein tyrosine kinase signaling pathway"/>
    <property type="evidence" value="ECO:0007669"/>
    <property type="project" value="TreeGrafter"/>
</dbReference>
<sequence>IQEQQYEIIIIPTFLVGTFLILLGVILWLFIRGQRAQQQSPGPREIKLLKGLLGGLFVVLISWSPWDQEKAGWCHLFALGVAHVPLSGNLSQEAAGPGETVFVPLEETSVESLLRTSAHALAKLQVPREQLSEVLEQIHSGSYGAIYRTTMHTGNPAKPKSEFLQEKRLFHGDVAARNILIQCDLTAKLCGLGLAYEVLSLGAISCTHVVPLKWLAPERLLLKPAGIKGEVYGLFLPRGVPPFLTSVPSACEHDWGHLHILRSLLPISYSISKEGKSWRDPVVAHTP</sequence>
<gene>
    <name evidence="5" type="ORF">Celaphus_00014003</name>
</gene>
<keyword evidence="3" id="KW-0472">Membrane</keyword>
<dbReference type="InterPro" id="IPR001245">
    <property type="entry name" value="Ser-Thr/Tyr_kinase_cat_dom"/>
</dbReference>
<feature type="non-terminal residue" evidence="5">
    <location>
        <position position="1"/>
    </location>
</feature>
<dbReference type="SUPFAM" id="SSF56112">
    <property type="entry name" value="Protein kinase-like (PK-like)"/>
    <property type="match status" value="1"/>
</dbReference>
<dbReference type="GO" id="GO:0005524">
    <property type="term" value="F:ATP binding"/>
    <property type="evidence" value="ECO:0007669"/>
    <property type="project" value="UniProtKB-KW"/>
</dbReference>
<keyword evidence="2" id="KW-0067">ATP-binding</keyword>
<dbReference type="GO" id="GO:0005886">
    <property type="term" value="C:plasma membrane"/>
    <property type="evidence" value="ECO:0007669"/>
    <property type="project" value="TreeGrafter"/>
</dbReference>
<dbReference type="GO" id="GO:0043235">
    <property type="term" value="C:receptor complex"/>
    <property type="evidence" value="ECO:0007669"/>
    <property type="project" value="TreeGrafter"/>
</dbReference>
<feature type="domain" description="Serine-threonine/tyrosine-protein kinase catalytic" evidence="4">
    <location>
        <begin position="162"/>
        <end position="221"/>
    </location>
</feature>
<accession>A0A212CE24</accession>
<dbReference type="PROSITE" id="PS00109">
    <property type="entry name" value="PROTEIN_KINASE_TYR"/>
    <property type="match status" value="1"/>
</dbReference>
<keyword evidence="1" id="KW-0547">Nucleotide-binding</keyword>
<reference evidence="5 6" key="1">
    <citation type="journal article" date="2018" name="Mol. Genet. Genomics">
        <title>The red deer Cervus elaphus genome CerEla1.0: sequencing, annotating, genes, and chromosomes.</title>
        <authorList>
            <person name="Bana N.A."/>
            <person name="Nyiri A."/>
            <person name="Nagy J."/>
            <person name="Frank K."/>
            <person name="Nagy T."/>
            <person name="Steger V."/>
            <person name="Schiller M."/>
            <person name="Lakatos P."/>
            <person name="Sugar L."/>
            <person name="Horn P."/>
            <person name="Barta E."/>
            <person name="Orosz L."/>
        </authorList>
    </citation>
    <scope>NUCLEOTIDE SEQUENCE [LARGE SCALE GENOMIC DNA]</scope>
    <source>
        <strain evidence="5">Hungarian</strain>
    </source>
</reference>
<dbReference type="InterPro" id="IPR011009">
    <property type="entry name" value="Kinase-like_dom_sf"/>
</dbReference>
<dbReference type="Pfam" id="PF07714">
    <property type="entry name" value="PK_Tyr_Ser-Thr"/>
    <property type="match status" value="1"/>
</dbReference>
<dbReference type="OrthoDB" id="4062651at2759"/>
<evidence type="ECO:0000256" key="3">
    <source>
        <dbReference type="SAM" id="Phobius"/>
    </source>
</evidence>
<dbReference type="PANTHER" id="PTHR24416">
    <property type="entry name" value="TYROSINE-PROTEIN KINASE RECEPTOR"/>
    <property type="match status" value="1"/>
</dbReference>
<dbReference type="InterPro" id="IPR050122">
    <property type="entry name" value="RTK"/>
</dbReference>
<evidence type="ECO:0000313" key="5">
    <source>
        <dbReference type="EMBL" id="OWK04084.1"/>
    </source>
</evidence>
<evidence type="ECO:0000313" key="6">
    <source>
        <dbReference type="Proteomes" id="UP000242450"/>
    </source>
</evidence>
<dbReference type="InterPro" id="IPR008266">
    <property type="entry name" value="Tyr_kinase_AS"/>
</dbReference>
<keyword evidence="3" id="KW-0812">Transmembrane</keyword>
<name>A0A212CE24_CEREH</name>
<dbReference type="Gene3D" id="1.10.510.10">
    <property type="entry name" value="Transferase(Phosphotransferase) domain 1"/>
    <property type="match status" value="1"/>
</dbReference>
<evidence type="ECO:0000259" key="4">
    <source>
        <dbReference type="Pfam" id="PF07714"/>
    </source>
</evidence>
<proteinExistence type="predicted"/>
<keyword evidence="6" id="KW-1185">Reference proteome</keyword>
<keyword evidence="3" id="KW-1133">Transmembrane helix</keyword>
<organism evidence="5 6">
    <name type="scientific">Cervus elaphus hippelaphus</name>
    <name type="common">European red deer</name>
    <dbReference type="NCBI Taxonomy" id="46360"/>
    <lineage>
        <taxon>Eukaryota</taxon>
        <taxon>Metazoa</taxon>
        <taxon>Chordata</taxon>
        <taxon>Craniata</taxon>
        <taxon>Vertebrata</taxon>
        <taxon>Euteleostomi</taxon>
        <taxon>Mammalia</taxon>
        <taxon>Eutheria</taxon>
        <taxon>Laurasiatheria</taxon>
        <taxon>Artiodactyla</taxon>
        <taxon>Ruminantia</taxon>
        <taxon>Pecora</taxon>
        <taxon>Cervidae</taxon>
        <taxon>Cervinae</taxon>
        <taxon>Cervus</taxon>
    </lineage>
</organism>
<feature type="non-terminal residue" evidence="5">
    <location>
        <position position="287"/>
    </location>
</feature>
<comment type="caution">
    <text evidence="5">The sequence shown here is derived from an EMBL/GenBank/DDBJ whole genome shotgun (WGS) entry which is preliminary data.</text>
</comment>